<dbReference type="Proteomes" id="UP000450599">
    <property type="component" value="Unassembled WGS sequence"/>
</dbReference>
<reference evidence="9" key="3">
    <citation type="journal article" date="2018" name="BMC Genomics">
        <title>Whole genome sequencing and function prediction of 133 gut anaerobes isolated from chicken caecum in pure cultures.</title>
        <authorList>
            <person name="Medvecky M."/>
            <person name="Cejkova D."/>
            <person name="Polansky O."/>
            <person name="Karasova D."/>
            <person name="Kubasova T."/>
            <person name="Cizek A."/>
            <person name="Rychlik I."/>
        </authorList>
    </citation>
    <scope>NUCLEOTIDE SEQUENCE</scope>
    <source>
        <strain evidence="9">An199</strain>
    </source>
</reference>
<dbReference type="Proteomes" id="UP000315827">
    <property type="component" value="Unassembled WGS sequence"/>
</dbReference>
<name>A0A173UIR8_PARDI</name>
<dbReference type="PANTHER" id="PTHR42990:SF1">
    <property type="entry name" value="AAA+ ATPASE DOMAIN-CONTAINING PROTEIN"/>
    <property type="match status" value="1"/>
</dbReference>
<evidence type="ECO:0000313" key="8">
    <source>
        <dbReference type="EMBL" id="MSB72238.1"/>
    </source>
</evidence>
<dbReference type="Proteomes" id="UP000471216">
    <property type="component" value="Unassembled WGS sequence"/>
</dbReference>
<protein>
    <submittedName>
        <fullName evidence="4">AAA family ATPase</fullName>
    </submittedName>
</protein>
<evidence type="ECO:0000313" key="13">
    <source>
        <dbReference type="Proteomes" id="UP000195950"/>
    </source>
</evidence>
<dbReference type="Proteomes" id="UP001211522">
    <property type="component" value="Unassembled WGS sequence"/>
</dbReference>
<gene>
    <name evidence="9" type="ORF">B5F32_18575</name>
    <name evidence="2" type="ORF">ERS852429_02157</name>
    <name evidence="3" type="ORF">ERS852560_03655</name>
    <name evidence="10" type="ORF">FSA05_04265</name>
    <name evidence="7" type="ORF">GKD54_06410</name>
    <name evidence="6" type="ORF">GKD58_04210</name>
    <name evidence="5" type="ORF">GKD59_02380</name>
    <name evidence="8" type="ORF">GKD70_02820</name>
    <name evidence="4" type="ORF">PN612_07965</name>
</gene>
<dbReference type="Pfam" id="PF13173">
    <property type="entry name" value="AAA_14"/>
    <property type="match status" value="1"/>
</dbReference>
<dbReference type="GeneID" id="93522105"/>
<proteinExistence type="predicted"/>
<reference evidence="11 12" key="1">
    <citation type="submission" date="2015-09" db="EMBL/GenBank/DDBJ databases">
        <authorList>
            <consortium name="Pathogen Informatics"/>
        </authorList>
    </citation>
    <scope>NUCLEOTIDE SEQUENCE [LARGE SCALE GENOMIC DNA]</scope>
    <source>
        <strain evidence="2 12">2789STDY5608872</strain>
        <strain evidence="3 11">2789STDY5834948</strain>
    </source>
</reference>
<dbReference type="OrthoDB" id="1097619at2"/>
<dbReference type="Proteomes" id="UP000463337">
    <property type="component" value="Unassembled WGS sequence"/>
</dbReference>
<evidence type="ECO:0000259" key="1">
    <source>
        <dbReference type="Pfam" id="PF13173"/>
    </source>
</evidence>
<dbReference type="EMBL" id="JAQMPX010000053">
    <property type="protein sequence ID" value="MDB9138450.1"/>
    <property type="molecule type" value="Genomic_DNA"/>
</dbReference>
<dbReference type="PANTHER" id="PTHR42990">
    <property type="entry name" value="ATPASE"/>
    <property type="match status" value="1"/>
</dbReference>
<dbReference type="AlphaFoldDB" id="A0A173UIR8"/>
<dbReference type="InterPro" id="IPR027417">
    <property type="entry name" value="P-loop_NTPase"/>
</dbReference>
<accession>A0A173UIR8</accession>
<evidence type="ECO:0000313" key="18">
    <source>
        <dbReference type="Proteomes" id="UP000471216"/>
    </source>
</evidence>
<evidence type="ECO:0000313" key="6">
    <source>
        <dbReference type="EMBL" id="MRY83482.1"/>
    </source>
</evidence>
<dbReference type="EMBL" id="CYXP01000004">
    <property type="protein sequence ID" value="CUN14256.1"/>
    <property type="molecule type" value="Genomic_DNA"/>
</dbReference>
<evidence type="ECO:0000313" key="10">
    <source>
        <dbReference type="EMBL" id="TWV63351.1"/>
    </source>
</evidence>
<evidence type="ECO:0000313" key="3">
    <source>
        <dbReference type="EMBL" id="CUQ51588.1"/>
    </source>
</evidence>
<dbReference type="RefSeq" id="WP_005854357.1">
    <property type="nucleotide sequence ID" value="NZ_BQOC01000001.1"/>
</dbReference>
<dbReference type="EMBL" id="WKMX01000005">
    <property type="protein sequence ID" value="MRZ05858.1"/>
    <property type="molecule type" value="Genomic_DNA"/>
</dbReference>
<dbReference type="Proteomes" id="UP000095332">
    <property type="component" value="Unassembled WGS sequence"/>
</dbReference>
<dbReference type="EMBL" id="WKMO01000002">
    <property type="protein sequence ID" value="MSB72238.1"/>
    <property type="molecule type" value="Genomic_DNA"/>
</dbReference>
<evidence type="ECO:0000313" key="2">
    <source>
        <dbReference type="EMBL" id="CUN14256.1"/>
    </source>
</evidence>
<evidence type="ECO:0000313" key="7">
    <source>
        <dbReference type="EMBL" id="MRZ05858.1"/>
    </source>
</evidence>
<reference evidence="13" key="2">
    <citation type="submission" date="2017-04" db="EMBL/GenBank/DDBJ databases">
        <title>Function of individual gut microbiota members based on whole genome sequencing of pure cultures obtained from chicken caecum.</title>
        <authorList>
            <person name="Medvecky M."/>
            <person name="Cejkova D."/>
            <person name="Polansky O."/>
            <person name="Karasova D."/>
            <person name="Kubasova T."/>
            <person name="Cizek A."/>
            <person name="Rychlik I."/>
        </authorList>
    </citation>
    <scope>NUCLEOTIDE SEQUENCE [LARGE SCALE GENOMIC DNA]</scope>
    <source>
        <strain evidence="13">An199</strain>
    </source>
</reference>
<evidence type="ECO:0000313" key="16">
    <source>
        <dbReference type="Proteomes" id="UP000450599"/>
    </source>
</evidence>
<feature type="domain" description="AAA" evidence="1">
    <location>
        <begin position="32"/>
        <end position="154"/>
    </location>
</feature>
<sequence>MDLLQRNHQLLLKGINCTFLRYLHARIEWEDRLIGIFGSRGVGKTTLLLQHIKLKFEDSREALYVNLDDFWFETHSLTDAVKEFLQAGGHYLFLDEIHFYSGWMEEVSTLLDANPALKIVFATTSLYSQTEVRNGLRHEAAFYTMHPMSFREFLSYESILDKDPIPLEDILANHHDLVKEINAEMNIVPIYRNYLEHGCYPFYWQDPDMYYFRLQELVRKEICRDLPSVVSISMSNLERAQKYFMMVAESAPLRPKSIDVTRKTNMLRQQSDSLLRFFHDVRLIYYSADQLGTTPAKQKVFMGDTNLLISFFGDKENRQLMCETYFLSQMRSVANVEFMENGDFLIGGKYIFAVGDPLRGYDRLRFVPDAYAAIYGLPKSVFNRMPAWILGFSY</sequence>
<dbReference type="SUPFAM" id="SSF52540">
    <property type="entry name" value="P-loop containing nucleoside triphosphate hydrolases"/>
    <property type="match status" value="1"/>
</dbReference>
<dbReference type="InterPro" id="IPR041682">
    <property type="entry name" value="AAA_14"/>
</dbReference>
<dbReference type="Gene3D" id="3.40.50.300">
    <property type="entry name" value="P-loop containing nucleotide triphosphate hydrolases"/>
    <property type="match status" value="1"/>
</dbReference>
<evidence type="ECO:0000313" key="11">
    <source>
        <dbReference type="Proteomes" id="UP000095332"/>
    </source>
</evidence>
<dbReference type="EMBL" id="CZBM01000018">
    <property type="protein sequence ID" value="CUQ51588.1"/>
    <property type="molecule type" value="Genomic_DNA"/>
</dbReference>
<dbReference type="EMBL" id="WKLT01000002">
    <property type="protein sequence ID" value="MRY56777.1"/>
    <property type="molecule type" value="Genomic_DNA"/>
</dbReference>
<evidence type="ECO:0000313" key="14">
    <source>
        <dbReference type="Proteomes" id="UP000315827"/>
    </source>
</evidence>
<evidence type="ECO:0000313" key="9">
    <source>
        <dbReference type="EMBL" id="OUP15080.1"/>
    </source>
</evidence>
<dbReference type="Proteomes" id="UP000195950">
    <property type="component" value="Unassembled WGS sequence"/>
</dbReference>
<reference evidence="10 14" key="5">
    <citation type="submission" date="2019-07" db="EMBL/GenBank/DDBJ databases">
        <title>Genome sequencing of Parabacteroides distasonis iSURF_7.</title>
        <authorList>
            <person name="Degefu H.N."/>
            <person name="Ruoff K.L."/>
            <person name="Price C.E."/>
            <person name="Valls R.A."/>
            <person name="O'Toole G.A."/>
        </authorList>
    </citation>
    <scope>NUCLEOTIDE SEQUENCE [LARGE SCALE GENOMIC DNA]</scope>
    <source>
        <strain evidence="10 14">CFPLTA003_1B</strain>
    </source>
</reference>
<evidence type="ECO:0000313" key="5">
    <source>
        <dbReference type="EMBL" id="MRY56777.1"/>
    </source>
</evidence>
<evidence type="ECO:0000313" key="12">
    <source>
        <dbReference type="Proteomes" id="UP000095591"/>
    </source>
</evidence>
<dbReference type="Proteomes" id="UP000441609">
    <property type="component" value="Unassembled WGS sequence"/>
</dbReference>
<dbReference type="Proteomes" id="UP000095591">
    <property type="component" value="Unassembled WGS sequence"/>
</dbReference>
<reference evidence="4" key="6">
    <citation type="submission" date="2023-01" db="EMBL/GenBank/DDBJ databases">
        <title>Human gut microbiome strain richness.</title>
        <authorList>
            <person name="Chen-Liaw A."/>
        </authorList>
    </citation>
    <scope>NUCLEOTIDE SEQUENCE</scope>
    <source>
        <strain evidence="4">D35st1_E5_D35t1_190705</strain>
    </source>
</reference>
<dbReference type="EMBL" id="WKMW01000003">
    <property type="protein sequence ID" value="MRY83482.1"/>
    <property type="molecule type" value="Genomic_DNA"/>
</dbReference>
<dbReference type="EMBL" id="NFJX01000024">
    <property type="protein sequence ID" value="OUP15080.1"/>
    <property type="molecule type" value="Genomic_DNA"/>
</dbReference>
<dbReference type="PRINTS" id="PR00364">
    <property type="entry name" value="DISEASERSIST"/>
</dbReference>
<evidence type="ECO:0000313" key="17">
    <source>
        <dbReference type="Proteomes" id="UP000463337"/>
    </source>
</evidence>
<dbReference type="EMBL" id="VOHW01000002">
    <property type="protein sequence ID" value="TWV63351.1"/>
    <property type="molecule type" value="Genomic_DNA"/>
</dbReference>
<evidence type="ECO:0000313" key="15">
    <source>
        <dbReference type="Proteomes" id="UP000441609"/>
    </source>
</evidence>
<organism evidence="2 12">
    <name type="scientific">Parabacteroides distasonis</name>
    <dbReference type="NCBI Taxonomy" id="823"/>
    <lineage>
        <taxon>Bacteria</taxon>
        <taxon>Pseudomonadati</taxon>
        <taxon>Bacteroidota</taxon>
        <taxon>Bacteroidia</taxon>
        <taxon>Bacteroidales</taxon>
        <taxon>Tannerellaceae</taxon>
        <taxon>Parabacteroides</taxon>
    </lineage>
</organism>
<reference evidence="15 16" key="4">
    <citation type="journal article" date="2019" name="Nat. Med.">
        <title>A library of human gut bacterial isolates paired with longitudinal multiomics data enables mechanistic microbiome research.</title>
        <authorList>
            <person name="Poyet M."/>
            <person name="Groussin M."/>
            <person name="Gibbons S.M."/>
            <person name="Avila-Pacheco J."/>
            <person name="Jiang X."/>
            <person name="Kearney S.M."/>
            <person name="Perrotta A.R."/>
            <person name="Berdy B."/>
            <person name="Zhao S."/>
            <person name="Lieberman T.D."/>
            <person name="Swanson P.K."/>
            <person name="Smith M."/>
            <person name="Roesemann S."/>
            <person name="Alexander J.E."/>
            <person name="Rich S.A."/>
            <person name="Livny J."/>
            <person name="Vlamakis H."/>
            <person name="Clish C."/>
            <person name="Bullock K."/>
            <person name="Deik A."/>
            <person name="Scott J."/>
            <person name="Pierce K.A."/>
            <person name="Xavier R.J."/>
            <person name="Alm E.J."/>
        </authorList>
    </citation>
    <scope>NUCLEOTIDE SEQUENCE [LARGE SCALE GENOMIC DNA]</scope>
    <source>
        <strain evidence="7 18">BIOML-A10</strain>
        <strain evidence="6 16">BIOML-A11</strain>
        <strain evidence="8 15">BIOML-A20</strain>
        <strain evidence="5 17">BIOML-A41</strain>
    </source>
</reference>
<evidence type="ECO:0000313" key="4">
    <source>
        <dbReference type="EMBL" id="MDB9138450.1"/>
    </source>
</evidence>